<comment type="caution">
    <text evidence="2">The sequence shown here is derived from an EMBL/GenBank/DDBJ whole genome shotgun (WGS) entry which is preliminary data.</text>
</comment>
<keyword evidence="1" id="KW-0732">Signal</keyword>
<dbReference type="Proteomes" id="UP000682111">
    <property type="component" value="Unassembled WGS sequence"/>
</dbReference>
<dbReference type="AlphaFoldDB" id="A0A919WLZ1"/>
<evidence type="ECO:0000313" key="2">
    <source>
        <dbReference type="EMBL" id="GIN64450.1"/>
    </source>
</evidence>
<accession>A0A919WLZ1</accession>
<sequence>MKGLKILFMSLAMCFGFALVVHAAEKEQEGLTKKEYDYLLNL</sequence>
<reference evidence="2" key="1">
    <citation type="submission" date="2021-03" db="EMBL/GenBank/DDBJ databases">
        <title>Antimicrobial resistance genes in bacteria isolated from Japanese honey, and their potential for conferring macrolide and lincosamide resistance in the American foulbrood pathogen Paenibacillus larvae.</title>
        <authorList>
            <person name="Okamoto M."/>
            <person name="Kumagai M."/>
            <person name="Kanamori H."/>
            <person name="Takamatsu D."/>
        </authorList>
    </citation>
    <scope>NUCLEOTIDE SEQUENCE</scope>
    <source>
        <strain evidence="2">J27TS8</strain>
    </source>
</reference>
<evidence type="ECO:0000313" key="3">
    <source>
        <dbReference type="Proteomes" id="UP000682111"/>
    </source>
</evidence>
<keyword evidence="3" id="KW-1185">Reference proteome</keyword>
<dbReference type="RefSeq" id="WP_280526688.1">
    <property type="nucleotide sequence ID" value="NZ_BORC01000014.1"/>
</dbReference>
<name>A0A919WLZ1_9BACI</name>
<organism evidence="2 3">
    <name type="scientific">Robertmurraya siralis</name>
    <dbReference type="NCBI Taxonomy" id="77777"/>
    <lineage>
        <taxon>Bacteria</taxon>
        <taxon>Bacillati</taxon>
        <taxon>Bacillota</taxon>
        <taxon>Bacilli</taxon>
        <taxon>Bacillales</taxon>
        <taxon>Bacillaceae</taxon>
        <taxon>Robertmurraya</taxon>
    </lineage>
</organism>
<evidence type="ECO:0000256" key="1">
    <source>
        <dbReference type="SAM" id="SignalP"/>
    </source>
</evidence>
<feature type="signal peptide" evidence="1">
    <location>
        <begin position="1"/>
        <end position="23"/>
    </location>
</feature>
<protein>
    <submittedName>
        <fullName evidence="2">Uncharacterized protein</fullName>
    </submittedName>
</protein>
<dbReference type="EMBL" id="BORC01000014">
    <property type="protein sequence ID" value="GIN64450.1"/>
    <property type="molecule type" value="Genomic_DNA"/>
</dbReference>
<feature type="chain" id="PRO_5037595837" evidence="1">
    <location>
        <begin position="24"/>
        <end position="42"/>
    </location>
</feature>
<gene>
    <name evidence="2" type="ORF">J27TS8_44430</name>
</gene>
<proteinExistence type="predicted"/>